<comment type="caution">
    <text evidence="3">The sequence shown here is derived from an EMBL/GenBank/DDBJ whole genome shotgun (WGS) entry which is preliminary data.</text>
</comment>
<dbReference type="NCBIfam" id="TIGR01439">
    <property type="entry name" value="lp_hng_hel_AbrB"/>
    <property type="match status" value="1"/>
</dbReference>
<dbReference type="EMBL" id="JBIGHV010000004">
    <property type="protein sequence ID" value="MFG6430516.1"/>
    <property type="molecule type" value="Genomic_DNA"/>
</dbReference>
<organism evidence="3 4">
    <name type="scientific">Pelomonas parva</name>
    <dbReference type="NCBI Taxonomy" id="3299032"/>
    <lineage>
        <taxon>Bacteria</taxon>
        <taxon>Pseudomonadati</taxon>
        <taxon>Pseudomonadota</taxon>
        <taxon>Betaproteobacteria</taxon>
        <taxon>Burkholderiales</taxon>
        <taxon>Sphaerotilaceae</taxon>
        <taxon>Roseateles</taxon>
    </lineage>
</organism>
<dbReference type="Pfam" id="PF04014">
    <property type="entry name" value="MazE_antitoxin"/>
    <property type="match status" value="1"/>
</dbReference>
<dbReference type="GO" id="GO:0003677">
    <property type="term" value="F:DNA binding"/>
    <property type="evidence" value="ECO:0007669"/>
    <property type="project" value="UniProtKB-KW"/>
</dbReference>
<dbReference type="Proteomes" id="UP001606210">
    <property type="component" value="Unassembled WGS sequence"/>
</dbReference>
<keyword evidence="4" id="KW-1185">Reference proteome</keyword>
<name>A0ABW7F3Q9_9BURK</name>
<gene>
    <name evidence="3" type="ORF">ACG00Y_11365</name>
</gene>
<dbReference type="SUPFAM" id="SSF89447">
    <property type="entry name" value="AbrB/MazE/MraZ-like"/>
    <property type="match status" value="1"/>
</dbReference>
<evidence type="ECO:0000259" key="2">
    <source>
        <dbReference type="PROSITE" id="PS51740"/>
    </source>
</evidence>
<dbReference type="Gene3D" id="2.10.260.10">
    <property type="match status" value="1"/>
</dbReference>
<dbReference type="SMART" id="SM00966">
    <property type="entry name" value="SpoVT_AbrB"/>
    <property type="match status" value="1"/>
</dbReference>
<evidence type="ECO:0000313" key="4">
    <source>
        <dbReference type="Proteomes" id="UP001606210"/>
    </source>
</evidence>
<dbReference type="InterPro" id="IPR037914">
    <property type="entry name" value="SpoVT-AbrB_sf"/>
</dbReference>
<dbReference type="PROSITE" id="PS51740">
    <property type="entry name" value="SPOVT_ABRB"/>
    <property type="match status" value="1"/>
</dbReference>
<protein>
    <submittedName>
        <fullName evidence="3">AbrB/MazE/SpoVT family DNA-binding domain-containing protein</fullName>
    </submittedName>
</protein>
<keyword evidence="1 3" id="KW-0238">DNA-binding</keyword>
<accession>A0ABW7F3Q9</accession>
<proteinExistence type="predicted"/>
<dbReference type="InterPro" id="IPR007159">
    <property type="entry name" value="SpoVT-AbrB_dom"/>
</dbReference>
<reference evidence="3 4" key="1">
    <citation type="submission" date="2024-08" db="EMBL/GenBank/DDBJ databases">
        <authorList>
            <person name="Lu H."/>
        </authorList>
    </citation>
    <scope>NUCLEOTIDE SEQUENCE [LARGE SCALE GENOMIC DNA]</scope>
    <source>
        <strain evidence="3 4">LYH14W</strain>
    </source>
</reference>
<evidence type="ECO:0000313" key="3">
    <source>
        <dbReference type="EMBL" id="MFG6430516.1"/>
    </source>
</evidence>
<evidence type="ECO:0000256" key="1">
    <source>
        <dbReference type="PROSITE-ProRule" id="PRU01076"/>
    </source>
</evidence>
<feature type="domain" description="SpoVT-AbrB" evidence="2">
    <location>
        <begin position="1"/>
        <end position="43"/>
    </location>
</feature>
<dbReference type="RefSeq" id="WP_394478843.1">
    <property type="nucleotide sequence ID" value="NZ_JBIGHV010000004.1"/>
</dbReference>
<sequence>MQISEKGQVTIPKHIRIAAGVAPGSEVSFSLEGSKIVITPVGTGVKDDRRAKLRAAAARVQASLKGEFKQLGADEIMTFLRGDEAGPKSAARGRR</sequence>